<dbReference type="SUPFAM" id="SSF48452">
    <property type="entry name" value="TPR-like"/>
    <property type="match status" value="2"/>
</dbReference>
<evidence type="ECO:0000256" key="2">
    <source>
        <dbReference type="ARBA" id="ARBA00022777"/>
    </source>
</evidence>
<dbReference type="EMBL" id="CP150096">
    <property type="protein sequence ID" value="WZN45264.1"/>
    <property type="molecule type" value="Genomic_DNA"/>
</dbReference>
<dbReference type="SUPFAM" id="SSF55874">
    <property type="entry name" value="ATPase domain of HSP90 chaperone/DNA topoisomerase II/histidine kinase"/>
    <property type="match status" value="1"/>
</dbReference>
<keyword evidence="9" id="KW-1185">Reference proteome</keyword>
<name>A0ABZ2YZ24_9BACT</name>
<evidence type="ECO:0000256" key="5">
    <source>
        <dbReference type="SAM" id="Phobius"/>
    </source>
</evidence>
<dbReference type="Gene3D" id="1.20.5.1930">
    <property type="match status" value="1"/>
</dbReference>
<dbReference type="CDD" id="cd16917">
    <property type="entry name" value="HATPase_UhpB-NarQ-NarX-like"/>
    <property type="match status" value="1"/>
</dbReference>
<dbReference type="InterPro" id="IPR003594">
    <property type="entry name" value="HATPase_dom"/>
</dbReference>
<keyword evidence="8" id="KW-0067">ATP-binding</keyword>
<dbReference type="Proteomes" id="UP001449657">
    <property type="component" value="Chromosome"/>
</dbReference>
<keyword evidence="3" id="KW-0902">Two-component regulatory system</keyword>
<evidence type="ECO:0000256" key="1">
    <source>
        <dbReference type="ARBA" id="ARBA00022679"/>
    </source>
</evidence>
<keyword evidence="5" id="KW-0472">Membrane</keyword>
<keyword evidence="4" id="KW-0175">Coiled coil</keyword>
<evidence type="ECO:0000313" key="9">
    <source>
        <dbReference type="Proteomes" id="UP001449657"/>
    </source>
</evidence>
<keyword evidence="5" id="KW-0812">Transmembrane</keyword>
<feature type="coiled-coil region" evidence="4">
    <location>
        <begin position="436"/>
        <end position="463"/>
    </location>
</feature>
<reference evidence="8 9" key="1">
    <citation type="submission" date="2024-03" db="EMBL/GenBank/DDBJ databases">
        <title>Chitinophaga caseinilytica sp. nov., a casein hydrolysing bacterium isolated from forest soil.</title>
        <authorList>
            <person name="Lee D.S."/>
            <person name="Han D.M."/>
            <person name="Baek J.H."/>
            <person name="Choi D.G."/>
            <person name="Jeon J.H."/>
            <person name="Jeon C.O."/>
        </authorList>
    </citation>
    <scope>NUCLEOTIDE SEQUENCE [LARGE SCALE GENOMIC DNA]</scope>
    <source>
        <strain evidence="8 9">KACC 19118</strain>
    </source>
</reference>
<dbReference type="PANTHER" id="PTHR24421:SF55">
    <property type="entry name" value="SENSOR HISTIDINE KINASE YDFH"/>
    <property type="match status" value="1"/>
</dbReference>
<gene>
    <name evidence="8" type="ORF">WJU22_20400</name>
</gene>
<dbReference type="GO" id="GO:0005524">
    <property type="term" value="F:ATP binding"/>
    <property type="evidence" value="ECO:0007669"/>
    <property type="project" value="UniProtKB-KW"/>
</dbReference>
<feature type="signal peptide" evidence="6">
    <location>
        <begin position="1"/>
        <end position="25"/>
    </location>
</feature>
<dbReference type="InterPro" id="IPR011712">
    <property type="entry name" value="Sig_transdc_His_kin_sub3_dim/P"/>
</dbReference>
<keyword evidence="5" id="KW-1133">Transmembrane helix</keyword>
<dbReference type="InterPro" id="IPR036890">
    <property type="entry name" value="HATPase_C_sf"/>
</dbReference>
<feature type="domain" description="Histidine kinase/HSP90-like ATPase" evidence="7">
    <location>
        <begin position="559"/>
        <end position="649"/>
    </location>
</feature>
<dbReference type="Gene3D" id="1.25.40.10">
    <property type="entry name" value="Tetratricopeptide repeat domain"/>
    <property type="match status" value="2"/>
</dbReference>
<feature type="coiled-coil region" evidence="4">
    <location>
        <begin position="358"/>
        <end position="399"/>
    </location>
</feature>
<evidence type="ECO:0000259" key="7">
    <source>
        <dbReference type="SMART" id="SM00387"/>
    </source>
</evidence>
<protein>
    <submittedName>
        <fullName evidence="8">ATP-binding protein</fullName>
    </submittedName>
</protein>
<dbReference type="RefSeq" id="WP_341840018.1">
    <property type="nucleotide sequence ID" value="NZ_CP149792.1"/>
</dbReference>
<dbReference type="Pfam" id="PF02518">
    <property type="entry name" value="HATPase_c"/>
    <property type="match status" value="1"/>
</dbReference>
<keyword evidence="1" id="KW-0808">Transferase</keyword>
<proteinExistence type="predicted"/>
<organism evidence="8 9">
    <name type="scientific">Chitinophaga caseinilytica</name>
    <dbReference type="NCBI Taxonomy" id="2267521"/>
    <lineage>
        <taxon>Bacteria</taxon>
        <taxon>Pseudomonadati</taxon>
        <taxon>Bacteroidota</taxon>
        <taxon>Chitinophagia</taxon>
        <taxon>Chitinophagales</taxon>
        <taxon>Chitinophagaceae</taxon>
        <taxon>Chitinophaga</taxon>
    </lineage>
</organism>
<feature type="transmembrane region" description="Helical" evidence="5">
    <location>
        <begin position="400"/>
        <end position="421"/>
    </location>
</feature>
<dbReference type="SMART" id="SM00387">
    <property type="entry name" value="HATPase_c"/>
    <property type="match status" value="1"/>
</dbReference>
<evidence type="ECO:0000256" key="6">
    <source>
        <dbReference type="SAM" id="SignalP"/>
    </source>
</evidence>
<dbReference type="InterPro" id="IPR050482">
    <property type="entry name" value="Sensor_HK_TwoCompSys"/>
</dbReference>
<evidence type="ECO:0000256" key="3">
    <source>
        <dbReference type="ARBA" id="ARBA00023012"/>
    </source>
</evidence>
<keyword evidence="6" id="KW-0732">Signal</keyword>
<evidence type="ECO:0000313" key="8">
    <source>
        <dbReference type="EMBL" id="WZN45264.1"/>
    </source>
</evidence>
<dbReference type="Pfam" id="PF07730">
    <property type="entry name" value="HisKA_3"/>
    <property type="match status" value="1"/>
</dbReference>
<feature type="chain" id="PRO_5047432361" evidence="6">
    <location>
        <begin position="26"/>
        <end position="657"/>
    </location>
</feature>
<dbReference type="InterPro" id="IPR011990">
    <property type="entry name" value="TPR-like_helical_dom_sf"/>
</dbReference>
<dbReference type="PANTHER" id="PTHR24421">
    <property type="entry name" value="NITRATE/NITRITE SENSOR PROTEIN NARX-RELATED"/>
    <property type="match status" value="1"/>
</dbReference>
<dbReference type="Gene3D" id="3.30.565.10">
    <property type="entry name" value="Histidine kinase-like ATPase, C-terminal domain"/>
    <property type="match status" value="1"/>
</dbReference>
<sequence>MFRILSSFSFRSLPAVILLVMCAHACRQPVRPAPETITAVPSADTAAIRTLLRSAKAIAESIPDSASKMYDSAWRMSLAAKDTWAISMSLLGKGNAVSDTDFLLAREYYRGSLRLALAVDSFELAGRAATSAGSTFLQTGPPDSAVKAYMYALDLYSKTDNPTAKSSTYNNLAIAFTQLEQDEKSKEYRRKAIAGYRTASDTPNLVRSLINMGSRLEYPEPIPYFLEAISLSDRSNFPLGKFYARLGIGEMYVSKANYDSASHFLRQAEAITALQPVSKQYMSVMYAVMARMYYLQQQYATSRAYFGKSTKIALELGKLDLLEKQYRVLTKVNIMLGLREESVDAFDKFNTYRDSMQNLQVEQSINEMETQYRTAEKDLQLAQQERNLARKQLEIRNRNAGIYALSGIVLLLIVGGGAYMLHIRQKQLLAAQKLLTMEREAELEKVQAAMEAEEKERARIARNLHDGAGSILSGVKLYLASLENQYRDLTGSPAYKDTIGLLNDAVSEIRETSHNLMPKTLHLEGIHSAIRDYCEKVGRSEQLGVEFLSYGEPARFDIDFELMIFRTFQELLNNVFKHAQATQVIVQLSFSPEVFSLTVEDDGKGMNDKQGDGIGMFAIHARVEAFRGTMDVGSSESGTSINLQFPVPATAAIEKIS</sequence>
<keyword evidence="8" id="KW-0547">Nucleotide-binding</keyword>
<evidence type="ECO:0000256" key="4">
    <source>
        <dbReference type="SAM" id="Coils"/>
    </source>
</evidence>
<keyword evidence="2" id="KW-0418">Kinase</keyword>
<accession>A0ABZ2YZ24</accession>